<comment type="catalytic activity">
    <reaction evidence="1">
        <text>inosine + phosphate = alpha-D-ribose 1-phosphate + hypoxanthine</text>
        <dbReference type="Rhea" id="RHEA:27646"/>
        <dbReference type="ChEBI" id="CHEBI:17368"/>
        <dbReference type="ChEBI" id="CHEBI:17596"/>
        <dbReference type="ChEBI" id="CHEBI:43474"/>
        <dbReference type="ChEBI" id="CHEBI:57720"/>
        <dbReference type="EC" id="2.4.2.1"/>
    </reaction>
    <physiologicalReaction direction="left-to-right" evidence="1">
        <dbReference type="Rhea" id="RHEA:27647"/>
    </physiologicalReaction>
</comment>
<dbReference type="Pfam" id="PF02578">
    <property type="entry name" value="Cu-oxidase_4"/>
    <property type="match status" value="1"/>
</dbReference>
<dbReference type="PANTHER" id="PTHR30616:SF2">
    <property type="entry name" value="PURINE NUCLEOSIDE PHOSPHORYLASE LACC1"/>
    <property type="match status" value="1"/>
</dbReference>
<comment type="catalytic activity">
    <reaction evidence="11">
        <text>S-methyl-5'-thioadenosine + phosphate = 5-(methylsulfanyl)-alpha-D-ribose 1-phosphate + adenine</text>
        <dbReference type="Rhea" id="RHEA:11852"/>
        <dbReference type="ChEBI" id="CHEBI:16708"/>
        <dbReference type="ChEBI" id="CHEBI:17509"/>
        <dbReference type="ChEBI" id="CHEBI:43474"/>
        <dbReference type="ChEBI" id="CHEBI:58533"/>
        <dbReference type="EC" id="2.4.2.28"/>
    </reaction>
    <physiologicalReaction direction="left-to-right" evidence="11">
        <dbReference type="Rhea" id="RHEA:11853"/>
    </physiologicalReaction>
</comment>
<evidence type="ECO:0000256" key="9">
    <source>
        <dbReference type="ARBA" id="ARBA00047989"/>
    </source>
</evidence>
<dbReference type="RefSeq" id="WP_227570910.1">
    <property type="nucleotide sequence ID" value="NZ_CP101988.1"/>
</dbReference>
<reference evidence="13 14" key="1">
    <citation type="submission" date="2022-07" db="EMBL/GenBank/DDBJ databases">
        <title>Novel species in genus cellulomonas.</title>
        <authorList>
            <person name="Ye L."/>
        </authorList>
    </citation>
    <scope>NUCLEOTIDE SEQUENCE [LARGE SCALE GENOMIC DNA]</scope>
    <source>
        <strain evidence="14">zg-Y338</strain>
    </source>
</reference>
<proteinExistence type="inferred from homology"/>
<keyword evidence="5" id="KW-0479">Metal-binding</keyword>
<gene>
    <name evidence="13" type="primary">pgeF</name>
    <name evidence="13" type="ORF">NP064_09760</name>
</gene>
<evidence type="ECO:0000256" key="12">
    <source>
        <dbReference type="RuleBase" id="RU361274"/>
    </source>
</evidence>
<keyword evidence="4" id="KW-0808">Transferase</keyword>
<dbReference type="CDD" id="cd16833">
    <property type="entry name" value="YfiH"/>
    <property type="match status" value="1"/>
</dbReference>
<comment type="function">
    <text evidence="2">Purine nucleoside enzyme that catalyzes the phosphorolysis of adenosine and inosine nucleosides, yielding D-ribose 1-phosphate and the respective free bases, adenine and hypoxanthine. Also catalyzes the phosphorolysis of S-methyl-5'-thioadenosine into adenine and S-methyl-5-thio-alpha-D-ribose 1-phosphate. Also has adenosine deaminase activity.</text>
</comment>
<organism evidence="13 14">
    <name type="scientific">Cellulomonas chengniuliangii</name>
    <dbReference type="NCBI Taxonomy" id="2968084"/>
    <lineage>
        <taxon>Bacteria</taxon>
        <taxon>Bacillati</taxon>
        <taxon>Actinomycetota</taxon>
        <taxon>Actinomycetes</taxon>
        <taxon>Micrococcales</taxon>
        <taxon>Cellulomonadaceae</taxon>
        <taxon>Cellulomonas</taxon>
    </lineage>
</organism>
<sequence length="248" mass="25000">MIPVLEVDLGPGVRAGFTTRAGGVSGAPWASLNVGLNVGDRPADVLANRGLLAEWAGAPVMFGEQVHGATVRVLDEAGSAHSGVAGEADALLTGSSRFAVAVYVADCVPLLLADAQAGLVAAVHAGRAGLAAGVVQAAVDTMLARGADVGRVRASIGPCISGDAYEVPEQMRADVAAVVPEAWAVTRWGTPGVDLGAGVAGELARAGVRAVSRVSTCTFTDERLYSHRRASAEGRPTGRFAGVVRLAG</sequence>
<dbReference type="Gene3D" id="3.60.140.10">
    <property type="entry name" value="CNF1/YfiH-like putative cysteine hydrolases"/>
    <property type="match status" value="1"/>
</dbReference>
<dbReference type="PANTHER" id="PTHR30616">
    <property type="entry name" value="UNCHARACTERIZED PROTEIN YFIH"/>
    <property type="match status" value="1"/>
</dbReference>
<comment type="catalytic activity">
    <reaction evidence="9">
        <text>adenosine + H2O + H(+) = inosine + NH4(+)</text>
        <dbReference type="Rhea" id="RHEA:24408"/>
        <dbReference type="ChEBI" id="CHEBI:15377"/>
        <dbReference type="ChEBI" id="CHEBI:15378"/>
        <dbReference type="ChEBI" id="CHEBI:16335"/>
        <dbReference type="ChEBI" id="CHEBI:17596"/>
        <dbReference type="ChEBI" id="CHEBI:28938"/>
        <dbReference type="EC" id="3.5.4.4"/>
    </reaction>
    <physiologicalReaction direction="left-to-right" evidence="9">
        <dbReference type="Rhea" id="RHEA:24409"/>
    </physiologicalReaction>
</comment>
<evidence type="ECO:0000256" key="1">
    <source>
        <dbReference type="ARBA" id="ARBA00000553"/>
    </source>
</evidence>
<dbReference type="InterPro" id="IPR003730">
    <property type="entry name" value="Cu_polyphenol_OxRdtase"/>
</dbReference>
<keyword evidence="14" id="KW-1185">Reference proteome</keyword>
<protein>
    <recommendedName>
        <fullName evidence="12">Purine nucleoside phosphorylase</fullName>
    </recommendedName>
</protein>
<dbReference type="InterPro" id="IPR038371">
    <property type="entry name" value="Cu_polyphenol_OxRdtase_sf"/>
</dbReference>
<evidence type="ECO:0000256" key="7">
    <source>
        <dbReference type="ARBA" id="ARBA00022833"/>
    </source>
</evidence>
<keyword evidence="8" id="KW-0186">Copper</keyword>
<evidence type="ECO:0000313" key="13">
    <source>
        <dbReference type="EMBL" id="UUI74115.1"/>
    </source>
</evidence>
<keyword evidence="7" id="KW-0862">Zinc</keyword>
<evidence type="ECO:0000256" key="5">
    <source>
        <dbReference type="ARBA" id="ARBA00022723"/>
    </source>
</evidence>
<evidence type="ECO:0000256" key="3">
    <source>
        <dbReference type="ARBA" id="ARBA00007353"/>
    </source>
</evidence>
<dbReference type="NCBIfam" id="TIGR00726">
    <property type="entry name" value="peptidoglycan editing factor PgeF"/>
    <property type="match status" value="1"/>
</dbReference>
<evidence type="ECO:0000256" key="2">
    <source>
        <dbReference type="ARBA" id="ARBA00003215"/>
    </source>
</evidence>
<evidence type="ECO:0000313" key="14">
    <source>
        <dbReference type="Proteomes" id="UP001316189"/>
    </source>
</evidence>
<evidence type="ECO:0000256" key="4">
    <source>
        <dbReference type="ARBA" id="ARBA00022679"/>
    </source>
</evidence>
<evidence type="ECO:0000256" key="11">
    <source>
        <dbReference type="ARBA" id="ARBA00049893"/>
    </source>
</evidence>
<comment type="similarity">
    <text evidence="3 12">Belongs to the purine nucleoside phosphorylase YfiH/LACC1 family.</text>
</comment>
<name>A0ABY5KWK3_9CELL</name>
<evidence type="ECO:0000256" key="6">
    <source>
        <dbReference type="ARBA" id="ARBA00022801"/>
    </source>
</evidence>
<accession>A0ABY5KWK3</accession>
<evidence type="ECO:0000256" key="8">
    <source>
        <dbReference type="ARBA" id="ARBA00023008"/>
    </source>
</evidence>
<dbReference type="Proteomes" id="UP001316189">
    <property type="component" value="Chromosome"/>
</dbReference>
<keyword evidence="6" id="KW-0378">Hydrolase</keyword>
<evidence type="ECO:0000256" key="10">
    <source>
        <dbReference type="ARBA" id="ARBA00048968"/>
    </source>
</evidence>
<dbReference type="EMBL" id="CP101988">
    <property type="protein sequence ID" value="UUI74115.1"/>
    <property type="molecule type" value="Genomic_DNA"/>
</dbReference>
<dbReference type="InterPro" id="IPR011324">
    <property type="entry name" value="Cytotoxic_necrot_fac-like_cat"/>
</dbReference>
<dbReference type="SUPFAM" id="SSF64438">
    <property type="entry name" value="CNF1/YfiH-like putative cysteine hydrolases"/>
    <property type="match status" value="1"/>
</dbReference>
<comment type="catalytic activity">
    <reaction evidence="10">
        <text>adenosine + phosphate = alpha-D-ribose 1-phosphate + adenine</text>
        <dbReference type="Rhea" id="RHEA:27642"/>
        <dbReference type="ChEBI" id="CHEBI:16335"/>
        <dbReference type="ChEBI" id="CHEBI:16708"/>
        <dbReference type="ChEBI" id="CHEBI:43474"/>
        <dbReference type="ChEBI" id="CHEBI:57720"/>
        <dbReference type="EC" id="2.4.2.1"/>
    </reaction>
    <physiologicalReaction direction="left-to-right" evidence="10">
        <dbReference type="Rhea" id="RHEA:27643"/>
    </physiologicalReaction>
</comment>